<keyword evidence="8" id="KW-1015">Disulfide bond</keyword>
<dbReference type="Pfam" id="PF00317">
    <property type="entry name" value="Ribonuc_red_lgN"/>
    <property type="match status" value="1"/>
</dbReference>
<dbReference type="AlphaFoldDB" id="A0A173R350"/>
<evidence type="ECO:0000256" key="6">
    <source>
        <dbReference type="ARBA" id="ARBA00023002"/>
    </source>
</evidence>
<dbReference type="GO" id="GO:0009263">
    <property type="term" value="P:deoxyribonucleotide biosynthetic process"/>
    <property type="evidence" value="ECO:0007669"/>
    <property type="project" value="UniProtKB-KW"/>
</dbReference>
<evidence type="ECO:0000256" key="2">
    <source>
        <dbReference type="ARBA" id="ARBA00012274"/>
    </source>
</evidence>
<organism evidence="11 12">
    <name type="scientific">Turicibacter sanguinis</name>
    <dbReference type="NCBI Taxonomy" id="154288"/>
    <lineage>
        <taxon>Bacteria</taxon>
        <taxon>Bacillati</taxon>
        <taxon>Bacillota</taxon>
        <taxon>Erysipelotrichia</taxon>
        <taxon>Erysipelotrichales</taxon>
        <taxon>Turicibacteraceae</taxon>
        <taxon>Turicibacter</taxon>
    </lineage>
</organism>
<dbReference type="CDD" id="cd01679">
    <property type="entry name" value="RNR_I"/>
    <property type="match status" value="1"/>
</dbReference>
<name>A0A173R350_9FIRM</name>
<comment type="function">
    <text evidence="10">Provides the precursors necessary for DNA synthesis. Catalyzes the biosynthesis of deoxyribonucleotides from the corresponding ribonucleotides.</text>
</comment>
<comment type="similarity">
    <text evidence="1 10">Belongs to the ribonucleoside diphosphate reductase large chain family.</text>
</comment>
<keyword evidence="5" id="KW-0067">ATP-binding</keyword>
<evidence type="ECO:0000313" key="12">
    <source>
        <dbReference type="Proteomes" id="UP000487649"/>
    </source>
</evidence>
<comment type="caution">
    <text evidence="11">The sequence shown here is derived from an EMBL/GenBank/DDBJ whole genome shotgun (WGS) entry which is preliminary data.</text>
</comment>
<dbReference type="Proteomes" id="UP000487649">
    <property type="component" value="Unassembled WGS sequence"/>
</dbReference>
<comment type="catalytic activity">
    <reaction evidence="9 10">
        <text>a 2'-deoxyribonucleoside 5'-diphosphate + [thioredoxin]-disulfide + H2O = a ribonucleoside 5'-diphosphate + [thioredoxin]-dithiol</text>
        <dbReference type="Rhea" id="RHEA:23252"/>
        <dbReference type="Rhea" id="RHEA-COMP:10698"/>
        <dbReference type="Rhea" id="RHEA-COMP:10700"/>
        <dbReference type="ChEBI" id="CHEBI:15377"/>
        <dbReference type="ChEBI" id="CHEBI:29950"/>
        <dbReference type="ChEBI" id="CHEBI:50058"/>
        <dbReference type="ChEBI" id="CHEBI:57930"/>
        <dbReference type="ChEBI" id="CHEBI:73316"/>
        <dbReference type="EC" id="1.17.4.1"/>
    </reaction>
</comment>
<dbReference type="InterPro" id="IPR039718">
    <property type="entry name" value="Rrm1"/>
</dbReference>
<dbReference type="GO" id="GO:0005524">
    <property type="term" value="F:ATP binding"/>
    <property type="evidence" value="ECO:0007669"/>
    <property type="project" value="UniProtKB-KW"/>
</dbReference>
<gene>
    <name evidence="11" type="primary">nrdE</name>
    <name evidence="11" type="ORF">GMA92_04995</name>
</gene>
<dbReference type="Gene3D" id="3.20.70.20">
    <property type="match status" value="1"/>
</dbReference>
<dbReference type="Pfam" id="PF08343">
    <property type="entry name" value="RNR_N"/>
    <property type="match status" value="1"/>
</dbReference>
<keyword evidence="7 10" id="KW-0215">Deoxyribonucleotide synthesis</keyword>
<dbReference type="EC" id="1.17.4.1" evidence="2 10"/>
<dbReference type="PANTHER" id="PTHR11573">
    <property type="entry name" value="RIBONUCLEOSIDE-DIPHOSPHATE REDUCTASE LARGE CHAIN"/>
    <property type="match status" value="1"/>
</dbReference>
<keyword evidence="3" id="KW-0021">Allosteric enzyme</keyword>
<dbReference type="RefSeq" id="WP_006783775.1">
    <property type="nucleotide sequence ID" value="NZ_CABJBH010000013.1"/>
</dbReference>
<evidence type="ECO:0000256" key="9">
    <source>
        <dbReference type="ARBA" id="ARBA00047754"/>
    </source>
</evidence>
<dbReference type="InterPro" id="IPR013554">
    <property type="entry name" value="RNR_N"/>
</dbReference>
<sequence>MEKEYIQLNNELMQKQNDFYQLEKDHLAVEAFLIEVKSKMKTFTSEKERYEWLIEHHYYENFFKWYHIEEIVMIKEKVFSYQFKFQSFMAVSKFYKDYALKTNDHQYYLEYYEDRIVAVALYLAQGDVNKAFEFAIAMIEQRYQPATPTFLNAGKARRGEMVSCFLLEMDDSLNSITYNLNTSMQLSKIGGGVALNLSKLRARNESIKEIENAASGVLPVMKLLEDSFSYVNQLGQRPGAGAAYLNVFHWDVEEFLDTKKINADEKSRIQTLSIGLIVPSKFINLAKENQPMYVFAPHTVFLATGKHLDDLNLDEVYDELVQNPAIKKRQLDPRKLLTHIAKMQFESGYPYIVFKSNANAAHPLKEIGQIKMSNLCTEIFQLQETSTITDYGEEDQIRRDISCNLGSLNIVNVMERRALKESVYAGMDALTAVSSLSQIKNAPGIQKANEELNAVGLGSMNLHGYFAKNKIAYESELAKEFVRTYFMMVNYYSIERSMQIAMEKGRSFIGFEKSDYASGEYFKLYLTEDFTPKSDRVKELFHEMVIPTKNDWAHLAKSVKENGMYHAYRLAIAPTQSIGYIQNATASILPVVDLVERRTYGNATTYYPMPYLAEDNMFFYKSAYRMDMMKVLELIAQVQPHIDQGISTTLYVDSHTSTRELVRYYLYAHHLGLKSLYYTRTKNLSFEECTTCSV</sequence>
<dbReference type="Pfam" id="PF02867">
    <property type="entry name" value="Ribonuc_red_lgC"/>
    <property type="match status" value="1"/>
</dbReference>
<evidence type="ECO:0000256" key="1">
    <source>
        <dbReference type="ARBA" id="ARBA00010406"/>
    </source>
</evidence>
<dbReference type="PROSITE" id="PS00089">
    <property type="entry name" value="RIBORED_LARGE"/>
    <property type="match status" value="1"/>
</dbReference>
<evidence type="ECO:0000313" key="11">
    <source>
        <dbReference type="EMBL" id="MTK20794.1"/>
    </source>
</evidence>
<dbReference type="PANTHER" id="PTHR11573:SF30">
    <property type="entry name" value="RIBONUCLEOSIDE-DIPHOSPHATE REDUCTASE 2 SUBUNIT ALPHA"/>
    <property type="match status" value="1"/>
</dbReference>
<dbReference type="InterPro" id="IPR013346">
    <property type="entry name" value="NrdE_NrdA_C"/>
</dbReference>
<keyword evidence="4" id="KW-0547">Nucleotide-binding</keyword>
<dbReference type="GO" id="GO:0005971">
    <property type="term" value="C:ribonucleoside-diphosphate reductase complex"/>
    <property type="evidence" value="ECO:0007669"/>
    <property type="project" value="TreeGrafter"/>
</dbReference>
<dbReference type="EMBL" id="WMQE01000008">
    <property type="protein sequence ID" value="MTK20794.1"/>
    <property type="molecule type" value="Genomic_DNA"/>
</dbReference>
<dbReference type="PRINTS" id="PR01183">
    <property type="entry name" value="RIBORDTASEM1"/>
</dbReference>
<dbReference type="NCBIfam" id="TIGR04170">
    <property type="entry name" value="RNR_1b_NrdE"/>
    <property type="match status" value="1"/>
</dbReference>
<dbReference type="InterPro" id="IPR008926">
    <property type="entry name" value="RNR_R1-su_N"/>
</dbReference>
<dbReference type="InterPro" id="IPR026459">
    <property type="entry name" value="RNR_1b_NrdE"/>
</dbReference>
<evidence type="ECO:0000256" key="4">
    <source>
        <dbReference type="ARBA" id="ARBA00022741"/>
    </source>
</evidence>
<evidence type="ECO:0000256" key="5">
    <source>
        <dbReference type="ARBA" id="ARBA00022840"/>
    </source>
</evidence>
<evidence type="ECO:0000256" key="8">
    <source>
        <dbReference type="ARBA" id="ARBA00023157"/>
    </source>
</evidence>
<reference evidence="11 12" key="1">
    <citation type="journal article" date="2019" name="Nat. Med.">
        <title>A library of human gut bacterial isolates paired with longitudinal multiomics data enables mechanistic microbiome research.</title>
        <authorList>
            <person name="Poyet M."/>
            <person name="Groussin M."/>
            <person name="Gibbons S.M."/>
            <person name="Avila-Pacheco J."/>
            <person name="Jiang X."/>
            <person name="Kearney S.M."/>
            <person name="Perrotta A.R."/>
            <person name="Berdy B."/>
            <person name="Zhao S."/>
            <person name="Lieberman T.D."/>
            <person name="Swanson P.K."/>
            <person name="Smith M."/>
            <person name="Roesemann S."/>
            <person name="Alexander J.E."/>
            <person name="Rich S.A."/>
            <person name="Livny J."/>
            <person name="Vlamakis H."/>
            <person name="Clish C."/>
            <person name="Bullock K."/>
            <person name="Deik A."/>
            <person name="Scott J."/>
            <person name="Pierce K.A."/>
            <person name="Xavier R.J."/>
            <person name="Alm E.J."/>
        </authorList>
    </citation>
    <scope>NUCLEOTIDE SEQUENCE [LARGE SCALE GENOMIC DNA]</scope>
    <source>
        <strain evidence="11 12">BIOML-A198</strain>
    </source>
</reference>
<dbReference type="NCBIfam" id="TIGR02506">
    <property type="entry name" value="NrdE_NrdA"/>
    <property type="match status" value="1"/>
</dbReference>
<keyword evidence="6 10" id="KW-0560">Oxidoreductase</keyword>
<proteinExistence type="inferred from homology"/>
<evidence type="ECO:0000256" key="3">
    <source>
        <dbReference type="ARBA" id="ARBA00022533"/>
    </source>
</evidence>
<dbReference type="Gene3D" id="1.10.1650.20">
    <property type="match status" value="1"/>
</dbReference>
<dbReference type="InterPro" id="IPR013509">
    <property type="entry name" value="RNR_lsu_N"/>
</dbReference>
<dbReference type="SUPFAM" id="SSF51998">
    <property type="entry name" value="PFL-like glycyl radical enzymes"/>
    <property type="match status" value="1"/>
</dbReference>
<evidence type="ECO:0000256" key="7">
    <source>
        <dbReference type="ARBA" id="ARBA00023116"/>
    </source>
</evidence>
<dbReference type="GeneID" id="60059983"/>
<dbReference type="InterPro" id="IPR000788">
    <property type="entry name" value="RNR_lg_C"/>
</dbReference>
<accession>A0A173R350</accession>
<dbReference type="OrthoDB" id="9762933at2"/>
<protein>
    <recommendedName>
        <fullName evidence="2 10">Ribonucleoside-diphosphate reductase</fullName>
        <ecNumber evidence="2 10">1.17.4.1</ecNumber>
    </recommendedName>
</protein>
<dbReference type="GO" id="GO:0004748">
    <property type="term" value="F:ribonucleoside-diphosphate reductase activity, thioredoxin disulfide as acceptor"/>
    <property type="evidence" value="ECO:0007669"/>
    <property type="project" value="UniProtKB-EC"/>
</dbReference>
<dbReference type="SUPFAM" id="SSF48168">
    <property type="entry name" value="R1 subunit of ribonucleotide reductase, N-terminal domain"/>
    <property type="match status" value="1"/>
</dbReference>
<evidence type="ECO:0000256" key="10">
    <source>
        <dbReference type="RuleBase" id="RU003410"/>
    </source>
</evidence>